<proteinExistence type="inferred from homology"/>
<dbReference type="Pfam" id="PF00378">
    <property type="entry name" value="ECH_1"/>
    <property type="match status" value="1"/>
</dbReference>
<dbReference type="InterPro" id="IPR029045">
    <property type="entry name" value="ClpP/crotonase-like_dom_sf"/>
</dbReference>
<protein>
    <submittedName>
        <fullName evidence="2">Putative enoyl-CoA hydratase</fullName>
    </submittedName>
</protein>
<keyword evidence="3" id="KW-1185">Reference proteome</keyword>
<dbReference type="SUPFAM" id="SSF52096">
    <property type="entry name" value="ClpP/crotonase"/>
    <property type="match status" value="1"/>
</dbReference>
<dbReference type="Proteomes" id="UP000070544">
    <property type="component" value="Unassembled WGS sequence"/>
</dbReference>
<dbReference type="OMA" id="GEPQHHM"/>
<dbReference type="NCBIfam" id="NF004795">
    <property type="entry name" value="PRK06143.1"/>
    <property type="match status" value="1"/>
</dbReference>
<dbReference type="AlphaFoldDB" id="A0A139AFA6"/>
<dbReference type="OrthoDB" id="2150007at2759"/>
<dbReference type="PANTHER" id="PTHR11941">
    <property type="entry name" value="ENOYL-COA HYDRATASE-RELATED"/>
    <property type="match status" value="1"/>
</dbReference>
<dbReference type="GO" id="GO:0006635">
    <property type="term" value="P:fatty acid beta-oxidation"/>
    <property type="evidence" value="ECO:0007669"/>
    <property type="project" value="TreeGrafter"/>
</dbReference>
<evidence type="ECO:0000313" key="2">
    <source>
        <dbReference type="EMBL" id="KXS15512.1"/>
    </source>
</evidence>
<dbReference type="GO" id="GO:0005739">
    <property type="term" value="C:mitochondrion"/>
    <property type="evidence" value="ECO:0007669"/>
    <property type="project" value="TreeGrafter"/>
</dbReference>
<organism evidence="2 3">
    <name type="scientific">Gonapodya prolifera (strain JEL478)</name>
    <name type="common">Monoblepharis prolifera</name>
    <dbReference type="NCBI Taxonomy" id="1344416"/>
    <lineage>
        <taxon>Eukaryota</taxon>
        <taxon>Fungi</taxon>
        <taxon>Fungi incertae sedis</taxon>
        <taxon>Chytridiomycota</taxon>
        <taxon>Chytridiomycota incertae sedis</taxon>
        <taxon>Monoblepharidomycetes</taxon>
        <taxon>Monoblepharidales</taxon>
        <taxon>Gonapodyaceae</taxon>
        <taxon>Gonapodya</taxon>
    </lineage>
</organism>
<dbReference type="EMBL" id="KQ965761">
    <property type="protein sequence ID" value="KXS15512.1"/>
    <property type="molecule type" value="Genomic_DNA"/>
</dbReference>
<dbReference type="STRING" id="1344416.A0A139AFA6"/>
<evidence type="ECO:0000256" key="1">
    <source>
        <dbReference type="ARBA" id="ARBA00005254"/>
    </source>
</evidence>
<name>A0A139AFA6_GONPJ</name>
<sequence length="287" mass="31251">MLPLRVQFRTRFNRFHTIASQRSMSISVGFEERSDGRVATVTIRNARALNTLNSALLTQFVAAFAELSQDEKLRCVVLAAEGAKAWVGGADIKEMAKIKAPSEARDFIRKVHGACQAVRSCPVPVIARIQGFTLGGGLELAAACDFRVATEGSVFGMPEVKVGLPSVVEAALLPHLIGWGRARYLVLTGANINAATAISWGLIEFLVPDEASLDAKVSECVDHILSSGPRAVRLQKELVARWEELGVRAAVEEGVKAFGRAYEGDEPRRYMDKTFFGRKQGDGHEKL</sequence>
<gene>
    <name evidence="2" type="ORF">M427DRAFT_155249</name>
</gene>
<dbReference type="PANTHER" id="PTHR11941:SF171">
    <property type="entry name" value="SD19268P"/>
    <property type="match status" value="1"/>
</dbReference>
<accession>A0A139AFA6</accession>
<dbReference type="InterPro" id="IPR001753">
    <property type="entry name" value="Enoyl-CoA_hydra/iso"/>
</dbReference>
<dbReference type="Gene3D" id="3.90.226.10">
    <property type="entry name" value="2-enoyl-CoA Hydratase, Chain A, domain 1"/>
    <property type="match status" value="1"/>
</dbReference>
<evidence type="ECO:0000313" key="3">
    <source>
        <dbReference type="Proteomes" id="UP000070544"/>
    </source>
</evidence>
<reference evidence="2 3" key="1">
    <citation type="journal article" date="2015" name="Genome Biol. Evol.">
        <title>Phylogenomic analyses indicate that early fungi evolved digesting cell walls of algal ancestors of land plants.</title>
        <authorList>
            <person name="Chang Y."/>
            <person name="Wang S."/>
            <person name="Sekimoto S."/>
            <person name="Aerts A.L."/>
            <person name="Choi C."/>
            <person name="Clum A."/>
            <person name="LaButti K.M."/>
            <person name="Lindquist E.A."/>
            <person name="Yee Ngan C."/>
            <person name="Ohm R.A."/>
            <person name="Salamov A.A."/>
            <person name="Grigoriev I.V."/>
            <person name="Spatafora J.W."/>
            <person name="Berbee M.L."/>
        </authorList>
    </citation>
    <scope>NUCLEOTIDE SEQUENCE [LARGE SCALE GENOMIC DNA]</scope>
    <source>
        <strain evidence="2 3">JEL478</strain>
    </source>
</reference>
<dbReference type="CDD" id="cd06558">
    <property type="entry name" value="crotonase-like"/>
    <property type="match status" value="1"/>
</dbReference>
<comment type="similarity">
    <text evidence="1">Belongs to the enoyl-CoA hydratase/isomerase family.</text>
</comment>